<name>A0A4U5MQ98_STECR</name>
<dbReference type="Proteomes" id="UP000298663">
    <property type="component" value="Unassembled WGS sequence"/>
</dbReference>
<evidence type="ECO:0008006" key="4">
    <source>
        <dbReference type="Google" id="ProtNLM"/>
    </source>
</evidence>
<evidence type="ECO:0000256" key="1">
    <source>
        <dbReference type="SAM" id="Phobius"/>
    </source>
</evidence>
<protein>
    <recommendedName>
        <fullName evidence="4">G-protein coupled receptors family 1 profile domain-containing protein</fullName>
    </recommendedName>
</protein>
<dbReference type="InterPro" id="IPR019424">
    <property type="entry name" value="7TM_GPCR_Srsx"/>
</dbReference>
<dbReference type="Pfam" id="PF10320">
    <property type="entry name" value="7TM_GPCR_Srsx"/>
    <property type="match status" value="1"/>
</dbReference>
<dbReference type="AlphaFoldDB" id="A0A4U5MQ98"/>
<keyword evidence="3" id="KW-1185">Reference proteome</keyword>
<keyword evidence="1" id="KW-1133">Transmembrane helix</keyword>
<accession>A0A4U5MQ98</accession>
<dbReference type="EMBL" id="AZBU02000006">
    <property type="protein sequence ID" value="TKR71829.1"/>
    <property type="molecule type" value="Genomic_DNA"/>
</dbReference>
<organism evidence="2 3">
    <name type="scientific">Steinernema carpocapsae</name>
    <name type="common">Entomopathogenic nematode</name>
    <dbReference type="NCBI Taxonomy" id="34508"/>
    <lineage>
        <taxon>Eukaryota</taxon>
        <taxon>Metazoa</taxon>
        <taxon>Ecdysozoa</taxon>
        <taxon>Nematoda</taxon>
        <taxon>Chromadorea</taxon>
        <taxon>Rhabditida</taxon>
        <taxon>Tylenchina</taxon>
        <taxon>Panagrolaimomorpha</taxon>
        <taxon>Strongyloidoidea</taxon>
        <taxon>Steinernematidae</taxon>
        <taxon>Steinernema</taxon>
    </lineage>
</organism>
<reference evidence="2 3" key="2">
    <citation type="journal article" date="2019" name="G3 (Bethesda)">
        <title>Hybrid Assembly of the Genome of the Entomopathogenic Nematode Steinernema carpocapsae Identifies the X-Chromosome.</title>
        <authorList>
            <person name="Serra L."/>
            <person name="Macchietto M."/>
            <person name="Macias-Munoz A."/>
            <person name="McGill C.J."/>
            <person name="Rodriguez I.M."/>
            <person name="Rodriguez B."/>
            <person name="Murad R."/>
            <person name="Mortazavi A."/>
        </authorList>
    </citation>
    <scope>NUCLEOTIDE SEQUENCE [LARGE SCALE GENOMIC DNA]</scope>
    <source>
        <strain evidence="2 3">ALL</strain>
    </source>
</reference>
<comment type="caution">
    <text evidence="2">The sequence shown here is derived from an EMBL/GenBank/DDBJ whole genome shotgun (WGS) entry which is preliminary data.</text>
</comment>
<evidence type="ECO:0000313" key="2">
    <source>
        <dbReference type="EMBL" id="TKR71829.1"/>
    </source>
</evidence>
<proteinExistence type="predicted"/>
<keyword evidence="1" id="KW-0812">Transmembrane</keyword>
<keyword evidence="1" id="KW-0472">Membrane</keyword>
<reference evidence="2 3" key="1">
    <citation type="journal article" date="2015" name="Genome Biol.">
        <title>Comparative genomics of Steinernema reveals deeply conserved gene regulatory networks.</title>
        <authorList>
            <person name="Dillman A.R."/>
            <person name="Macchietto M."/>
            <person name="Porter C.F."/>
            <person name="Rogers A."/>
            <person name="Williams B."/>
            <person name="Antoshechkin I."/>
            <person name="Lee M.M."/>
            <person name="Goodwin Z."/>
            <person name="Lu X."/>
            <person name="Lewis E.E."/>
            <person name="Goodrich-Blair H."/>
            <person name="Stock S.P."/>
            <person name="Adams B.J."/>
            <person name="Sternberg P.W."/>
            <person name="Mortazavi A."/>
        </authorList>
    </citation>
    <scope>NUCLEOTIDE SEQUENCE [LARGE SCALE GENOMIC DNA]</scope>
    <source>
        <strain evidence="2 3">ALL</strain>
    </source>
</reference>
<feature type="transmembrane region" description="Helical" evidence="1">
    <location>
        <begin position="29"/>
        <end position="52"/>
    </location>
</feature>
<evidence type="ECO:0000313" key="3">
    <source>
        <dbReference type="Proteomes" id="UP000298663"/>
    </source>
</evidence>
<sequence length="131" mass="15335">MLYAIFTLEIQRRFKNGKRNLSVTRSVQIMILCYLCGYSAGAMTTLIAEFLIEDTYAAAIIKMFNVTFARLNRCAPFFIFYRYSKLYRQEILTTLSVIKNGTRPKISGTQTQTRKKFRVSDFFTRTRHRTA</sequence>
<gene>
    <name evidence="2" type="ORF">L596_019365</name>
</gene>